<evidence type="ECO:0000256" key="4">
    <source>
        <dbReference type="ARBA" id="ARBA00023242"/>
    </source>
</evidence>
<feature type="compositionally biased region" description="Basic residues" evidence="5">
    <location>
        <begin position="286"/>
        <end position="298"/>
    </location>
</feature>
<dbReference type="GO" id="GO:0030688">
    <property type="term" value="C:preribosome, small subunit precursor"/>
    <property type="evidence" value="ECO:0007669"/>
    <property type="project" value="InterPro"/>
</dbReference>
<keyword evidence="4" id="KW-0539">Nucleus</keyword>
<comment type="subcellular location">
    <subcellularLocation>
        <location evidence="1">Nucleus</location>
    </subcellularLocation>
</comment>
<dbReference type="OrthoDB" id="1562195at2759"/>
<evidence type="ECO:0000256" key="5">
    <source>
        <dbReference type="SAM" id="MobiDB-lite"/>
    </source>
</evidence>
<reference evidence="6" key="1">
    <citation type="submission" date="2021-02" db="EMBL/GenBank/DDBJ databases">
        <authorList>
            <person name="Dougan E. K."/>
            <person name="Rhodes N."/>
            <person name="Thang M."/>
            <person name="Chan C."/>
        </authorList>
    </citation>
    <scope>NUCLEOTIDE SEQUENCE</scope>
</reference>
<dbReference type="GO" id="GO:0005634">
    <property type="term" value="C:nucleus"/>
    <property type="evidence" value="ECO:0007669"/>
    <property type="project" value="UniProtKB-SubCell"/>
</dbReference>
<name>A0A812S0U8_9DINO</name>
<comment type="caution">
    <text evidence="6">The sequence shown here is derived from an EMBL/GenBank/DDBJ whole genome shotgun (WGS) entry which is preliminary data.</text>
</comment>
<comment type="similarity">
    <text evidence="2">Belongs to the RRP1 family.</text>
</comment>
<proteinExistence type="inferred from homology"/>
<keyword evidence="3" id="KW-0698">rRNA processing</keyword>
<evidence type="ECO:0000256" key="3">
    <source>
        <dbReference type="ARBA" id="ARBA00022552"/>
    </source>
</evidence>
<dbReference type="AlphaFoldDB" id="A0A812S0U8"/>
<keyword evidence="7" id="KW-1185">Reference proteome</keyword>
<evidence type="ECO:0000313" key="7">
    <source>
        <dbReference type="Proteomes" id="UP000604046"/>
    </source>
</evidence>
<dbReference type="Pfam" id="PF05997">
    <property type="entry name" value="Nop52"/>
    <property type="match status" value="1"/>
</dbReference>
<dbReference type="Proteomes" id="UP000604046">
    <property type="component" value="Unassembled WGS sequence"/>
</dbReference>
<dbReference type="InterPro" id="IPR010301">
    <property type="entry name" value="RRP1"/>
</dbReference>
<accession>A0A812S0U8</accession>
<dbReference type="GO" id="GO:0006364">
    <property type="term" value="P:rRNA processing"/>
    <property type="evidence" value="ECO:0007669"/>
    <property type="project" value="UniProtKB-KW"/>
</dbReference>
<feature type="region of interest" description="Disordered" evidence="5">
    <location>
        <begin position="377"/>
        <end position="406"/>
    </location>
</feature>
<dbReference type="PANTHER" id="PTHR13026">
    <property type="entry name" value="NNP-1 PROTEIN NOVEL NUCLEAR PROTEIN 1 NOP52"/>
    <property type="match status" value="1"/>
</dbReference>
<dbReference type="EMBL" id="CAJNDS010002408">
    <property type="protein sequence ID" value="CAE7462708.1"/>
    <property type="molecule type" value="Genomic_DNA"/>
</dbReference>
<evidence type="ECO:0000256" key="1">
    <source>
        <dbReference type="ARBA" id="ARBA00004123"/>
    </source>
</evidence>
<gene>
    <name evidence="6" type="primary">RRP1B</name>
    <name evidence="6" type="ORF">SNAT2548_LOCUS25770</name>
</gene>
<organism evidence="6 7">
    <name type="scientific">Symbiodinium natans</name>
    <dbReference type="NCBI Taxonomy" id="878477"/>
    <lineage>
        <taxon>Eukaryota</taxon>
        <taxon>Sar</taxon>
        <taxon>Alveolata</taxon>
        <taxon>Dinophyceae</taxon>
        <taxon>Suessiales</taxon>
        <taxon>Symbiodiniaceae</taxon>
        <taxon>Symbiodinium</taxon>
    </lineage>
</organism>
<protein>
    <submittedName>
        <fullName evidence="6">RRP1B protein</fullName>
    </submittedName>
</protein>
<evidence type="ECO:0000256" key="2">
    <source>
        <dbReference type="ARBA" id="ARBA00006374"/>
    </source>
</evidence>
<evidence type="ECO:0000313" key="6">
    <source>
        <dbReference type="EMBL" id="CAE7462708.1"/>
    </source>
</evidence>
<feature type="region of interest" description="Disordered" evidence="5">
    <location>
        <begin position="269"/>
        <end position="309"/>
    </location>
</feature>
<sequence>MAKEQGLPINFGKFLAHTDKVVRDRGFKRLKRWLLKHPQLERLEYMKVWKGLYFAVWMADKRPVQQELAVNIALLLNDVPREKRTLWIDTFWETMRDSWEKLDVHRVNKYLLLLRIVLAEIFKDLRMNGWQMQEVKDRAEVLLRPAPHRTNSASSVGIIMQLTRVLWDELQPQLEQSPKAAPQVILALLEPFIGLAEGSYVEGLVRSVHENVLGRVPDELLKQLGQRLLEAAANGAATQKNREALYDMVEVLENRIRCSNSTAPRLLLPDEASSQITPDDKGSNHVQKHRKKKRKKVHTSADSQERVSVSPLMLPKAALPLRSKVIAQRKKRQRLDTKEAKDVGTTNSKKTNCPGCGNAYLDDSLFCRKCGRKRDEVRQQHDGGSNVVEQPEKEEIRRRKKKKKMRKVSFDLLKNQVVTFSDKLPVSNVKEAAAKKVQKRR</sequence>
<dbReference type="PANTHER" id="PTHR13026:SF0">
    <property type="entry name" value="RIBOSOMAL RNA PROCESSING 1B"/>
    <property type="match status" value="1"/>
</dbReference>